<evidence type="ECO:0000313" key="9">
    <source>
        <dbReference type="Proteomes" id="UP000424468"/>
    </source>
</evidence>
<dbReference type="PANTHER" id="PTHR22683:SF41">
    <property type="entry name" value="DNA TRANSLOCASE FTSK"/>
    <property type="match status" value="1"/>
</dbReference>
<dbReference type="GO" id="GO:0003677">
    <property type="term" value="F:DNA binding"/>
    <property type="evidence" value="ECO:0007669"/>
    <property type="project" value="UniProtKB-KW"/>
</dbReference>
<dbReference type="OrthoDB" id="9807790at2"/>
<dbReference type="SUPFAM" id="SSF46785">
    <property type="entry name" value="Winged helix' DNA-binding domain"/>
    <property type="match status" value="1"/>
</dbReference>
<evidence type="ECO:0000256" key="1">
    <source>
        <dbReference type="ARBA" id="ARBA00006474"/>
    </source>
</evidence>
<feature type="domain" description="FtsK" evidence="7">
    <location>
        <begin position="666"/>
        <end position="857"/>
    </location>
</feature>
<dbReference type="Proteomes" id="UP000424468">
    <property type="component" value="Chromosome"/>
</dbReference>
<protein>
    <submittedName>
        <fullName evidence="8">DNA translocase</fullName>
    </submittedName>
</protein>
<feature type="transmembrane region" description="Helical" evidence="6">
    <location>
        <begin position="100"/>
        <end position="123"/>
    </location>
</feature>
<keyword evidence="2 5" id="KW-0547">Nucleotide-binding</keyword>
<sequence>MNDYGRNHITLDANDDDRTRALDIQRKQRRPDSIAWIISALLLFFINVVALGRITVIGQLLDDLVFTFLFGWFKYFLYLLFFIIDFAIYFGIKFKPKKRFLAMIFVTWIMCCWVISSILFIVAHNLKSDDLVIPNYWSKDIFLNSLKSYLTQWKTHSFFGSTQNLLVSSKDSYFTTYAGGGFIGAFLSGISSYLTIYGSLILALVFFFINMVWIFTGDPFYLFKPKNKRRGKRLRILSLKSKDSNGNINKIKRPKRNSIFSVINLDGERTLDERDILASVKESDITIEMPSYIKNSDHYIYRNVDENFYNEDYVSSPQASYDPIFDFDQNILGSSSKGYLQVQDNYNNLAEQQNFQQYQNFNNQNNYNYQQSYQQTPKFMNQYQDMGYTNNQFTGNDNSLFANSQIEAKENFIEAQEDVRKAFERQTSITPHGFNGKTQEFLSAMKKEKLEKEGQVQSTLDQFLVKDKVYKNEVETNAFSEEYVSPMENIVKTNFHGDYGYSRQNNSSNTIELDTNKAIEKTVFVNLGYQLPSIELLNVDENSRHEYEKLKAQAQLKENSINNTFREFNVDAKVVDKNIGPTVTKFEVQPGPRTKVNNVTSLENDLKLSLATQNIRIEAPIPGKTLVGIEVPNDTSMVVPLRSVIEKAPLTKISSKLLFAIGKTVSGELLFGELDKAPHLLVAGSTGSGKSVMINGIITSILLRAKPHEVKLLLIDPKKVELSIYSSIPHLLAPVISDMNLANSALKKVINEMERRYALMQSTKTKNIETYNATVKDPAKKLPFYVVVIDELADLMMTANKKDVEDSIKRITQMARAAGIHLIVATQRPSTDVITGVIKSNITTRIGFSVASTIDSRTILDSSGAEKLIGKGDLLYHPPNANNVTRAQGSFVSDDEIKRIVDHCSRQQNQMFEEEFMVQENESYEPSGGSRQKDPLFEEIKQYVIREQKASTSLIQRKFSIGYGRAARIIDELEENGVIGPAKNNSKPRDVYIKNGDFY</sequence>
<dbReference type="AlphaFoldDB" id="A0A6I6CBT7"/>
<dbReference type="SMART" id="SM00382">
    <property type="entry name" value="AAA"/>
    <property type="match status" value="1"/>
</dbReference>
<feature type="transmembrane region" description="Helical" evidence="6">
    <location>
        <begin position="34"/>
        <end position="58"/>
    </location>
</feature>
<organism evidence="8 9">
    <name type="scientific">Spiroplasma tabanidicola</name>
    <dbReference type="NCBI Taxonomy" id="324079"/>
    <lineage>
        <taxon>Bacteria</taxon>
        <taxon>Bacillati</taxon>
        <taxon>Mycoplasmatota</taxon>
        <taxon>Mollicutes</taxon>
        <taxon>Entomoplasmatales</taxon>
        <taxon>Spiroplasmataceae</taxon>
        <taxon>Spiroplasma</taxon>
    </lineage>
</organism>
<dbReference type="KEGG" id="stab:STABA_v1c03150"/>
<keyword evidence="3 5" id="KW-0067">ATP-binding</keyword>
<evidence type="ECO:0000256" key="3">
    <source>
        <dbReference type="ARBA" id="ARBA00022840"/>
    </source>
</evidence>
<dbReference type="InterPro" id="IPR002543">
    <property type="entry name" value="FtsK_dom"/>
</dbReference>
<comment type="similarity">
    <text evidence="1">Belongs to the FtsK/SpoIIIE/SftA family.</text>
</comment>
<dbReference type="Gene3D" id="3.30.980.40">
    <property type="match status" value="1"/>
</dbReference>
<proteinExistence type="inferred from homology"/>
<dbReference type="InterPro" id="IPR018541">
    <property type="entry name" value="Ftsk_gamma"/>
</dbReference>
<dbReference type="RefSeq" id="WP_156005888.1">
    <property type="nucleotide sequence ID" value="NZ_CP046276.1"/>
</dbReference>
<evidence type="ECO:0000256" key="4">
    <source>
        <dbReference type="ARBA" id="ARBA00023125"/>
    </source>
</evidence>
<dbReference type="GO" id="GO:0005524">
    <property type="term" value="F:ATP binding"/>
    <property type="evidence" value="ECO:0007669"/>
    <property type="project" value="UniProtKB-UniRule"/>
</dbReference>
<evidence type="ECO:0000256" key="2">
    <source>
        <dbReference type="ARBA" id="ARBA00022741"/>
    </source>
</evidence>
<feature type="binding site" evidence="5">
    <location>
        <begin position="684"/>
        <end position="691"/>
    </location>
    <ligand>
        <name>ATP</name>
        <dbReference type="ChEBI" id="CHEBI:30616"/>
    </ligand>
</feature>
<dbReference type="InterPro" id="IPR050206">
    <property type="entry name" value="FtsK/SpoIIIE/SftA"/>
</dbReference>
<keyword evidence="9" id="KW-1185">Reference proteome</keyword>
<dbReference type="SUPFAM" id="SSF52540">
    <property type="entry name" value="P-loop containing nucleoside triphosphate hydrolases"/>
    <property type="match status" value="1"/>
</dbReference>
<name>A0A6I6CBT7_9MOLU</name>
<dbReference type="SMART" id="SM00843">
    <property type="entry name" value="Ftsk_gamma"/>
    <property type="match status" value="1"/>
</dbReference>
<dbReference type="Pfam" id="PF01580">
    <property type="entry name" value="FtsK_SpoIIIE"/>
    <property type="match status" value="1"/>
</dbReference>
<dbReference type="InterPro" id="IPR041027">
    <property type="entry name" value="FtsK_alpha"/>
</dbReference>
<keyword evidence="6" id="KW-1133">Transmembrane helix</keyword>
<dbReference type="InterPro" id="IPR003593">
    <property type="entry name" value="AAA+_ATPase"/>
</dbReference>
<accession>A0A6I6CBT7</accession>
<feature type="transmembrane region" description="Helical" evidence="6">
    <location>
        <begin position="64"/>
        <end position="88"/>
    </location>
</feature>
<keyword evidence="6" id="KW-0472">Membrane</keyword>
<evidence type="ECO:0000256" key="5">
    <source>
        <dbReference type="PROSITE-ProRule" id="PRU00289"/>
    </source>
</evidence>
<keyword evidence="4" id="KW-0238">DNA-binding</keyword>
<gene>
    <name evidence="8" type="primary">ftsK</name>
    <name evidence="8" type="ORF">STABA_v1c03150</name>
</gene>
<dbReference type="PANTHER" id="PTHR22683">
    <property type="entry name" value="SPORULATION PROTEIN RELATED"/>
    <property type="match status" value="1"/>
</dbReference>
<dbReference type="Gene3D" id="1.10.10.10">
    <property type="entry name" value="Winged helix-like DNA-binding domain superfamily/Winged helix DNA-binding domain"/>
    <property type="match status" value="1"/>
</dbReference>
<evidence type="ECO:0000259" key="7">
    <source>
        <dbReference type="PROSITE" id="PS50901"/>
    </source>
</evidence>
<dbReference type="Pfam" id="PF17854">
    <property type="entry name" value="FtsK_alpha"/>
    <property type="match status" value="1"/>
</dbReference>
<dbReference type="InterPro" id="IPR036390">
    <property type="entry name" value="WH_DNA-bd_sf"/>
</dbReference>
<dbReference type="EMBL" id="CP046276">
    <property type="protein sequence ID" value="QGS51678.1"/>
    <property type="molecule type" value="Genomic_DNA"/>
</dbReference>
<feature type="transmembrane region" description="Helical" evidence="6">
    <location>
        <begin position="196"/>
        <end position="223"/>
    </location>
</feature>
<reference evidence="8 9" key="1">
    <citation type="submission" date="2019-11" db="EMBL/GenBank/DDBJ databases">
        <title>Complete genome sequence of Spiroplasma tabanidicola TAUS-1 (DSM 22603).</title>
        <authorList>
            <person name="Huang C.-T."/>
            <person name="Lin Y.-C."/>
            <person name="Kuo C.-H."/>
        </authorList>
    </citation>
    <scope>NUCLEOTIDE SEQUENCE [LARGE SCALE GENOMIC DNA]</scope>
    <source>
        <strain evidence="8 9">TAUS-1</strain>
    </source>
</reference>
<dbReference type="PROSITE" id="PS50901">
    <property type="entry name" value="FTSK"/>
    <property type="match status" value="1"/>
</dbReference>
<dbReference type="InterPro" id="IPR027417">
    <property type="entry name" value="P-loop_NTPase"/>
</dbReference>
<evidence type="ECO:0000313" key="8">
    <source>
        <dbReference type="EMBL" id="QGS51678.1"/>
    </source>
</evidence>
<dbReference type="InterPro" id="IPR036388">
    <property type="entry name" value="WH-like_DNA-bd_sf"/>
</dbReference>
<dbReference type="Gene3D" id="3.40.50.300">
    <property type="entry name" value="P-loop containing nucleotide triphosphate hydrolases"/>
    <property type="match status" value="1"/>
</dbReference>
<dbReference type="Pfam" id="PF09397">
    <property type="entry name" value="FtsK_gamma"/>
    <property type="match status" value="1"/>
</dbReference>
<evidence type="ECO:0000256" key="6">
    <source>
        <dbReference type="SAM" id="Phobius"/>
    </source>
</evidence>
<keyword evidence="6" id="KW-0812">Transmembrane</keyword>
<dbReference type="CDD" id="cd01127">
    <property type="entry name" value="TrwB_TraG_TraD_VirD4"/>
    <property type="match status" value="1"/>
</dbReference>